<dbReference type="Gene3D" id="1.10.600.10">
    <property type="entry name" value="Farnesyl Diphosphate Synthase"/>
    <property type="match status" value="1"/>
</dbReference>
<keyword evidence="2" id="KW-0456">Lyase</keyword>
<organism evidence="4">
    <name type="scientific">Woodsia scopulina</name>
    <dbReference type="NCBI Taxonomy" id="1498956"/>
    <lineage>
        <taxon>Eukaryota</taxon>
        <taxon>Viridiplantae</taxon>
        <taxon>Streptophyta</taxon>
        <taxon>Embryophyta</taxon>
        <taxon>Tracheophyta</taxon>
        <taxon>Polypodiopsida</taxon>
        <taxon>Polypodiidae</taxon>
        <taxon>Polypodiales</taxon>
        <taxon>Aspleniineae</taxon>
        <taxon>Woodsiaceae</taxon>
        <taxon>Woodsia</taxon>
    </lineage>
</organism>
<dbReference type="AlphaFoldDB" id="A0A1J0CQA2"/>
<dbReference type="EC" id="4.2.3.-" evidence="2"/>
<dbReference type="Pfam" id="PF19086">
    <property type="entry name" value="Terpene_syn_C_2"/>
    <property type="match status" value="1"/>
</dbReference>
<evidence type="ECO:0000256" key="2">
    <source>
        <dbReference type="RuleBase" id="RU366034"/>
    </source>
</evidence>
<sequence length="415" mass="46212">MAGPAPACSFKRLQHPEYEAMKAECEPWLLALAAPPSAAAVRFWQDSSLPLLGSFFFAQCSKKRAVLGTKMLSWFTVSDTADDDLSVRGSAVAEHVDRRHDLILACFAGKPLDHHTLAQLPGGADISREFSSLQEIWKGISEDMPLAMQARYRDAVSRYLHALRVQAQYRNAHSLPGVDEYLNVVRRPASIVLQLLVLLEYGLGIELDEATLGSELLLRLQDAVVGHIALYNDLFSYEAEMCGGDYFNLPSVILRESRAAQPGFTLADAVEETVRMVEEVDKQCAELMEEVEKSRLMEKAGVERYLRGLGTFMAGNAEWSSKTGRYTHTCSSEGVVLPVVRMRRTSSLLLLPASPRPYLGPTSLMHVMITPEHRFVPGFITLSDTHKRVSLHAPKFNRVSLLHSSRLHTSMPLYI</sequence>
<protein>
    <recommendedName>
        <fullName evidence="2">Terpene synthase</fullName>
        <ecNumber evidence="2">4.2.3.-</ecNumber>
    </recommendedName>
</protein>
<keyword evidence="3" id="KW-0175">Coiled coil</keyword>
<comment type="cofactor">
    <cofactor evidence="2">
        <name>Mg(2+)</name>
        <dbReference type="ChEBI" id="CHEBI:18420"/>
    </cofactor>
</comment>
<comment type="similarity">
    <text evidence="1 2">Belongs to the terpene synthase family.</text>
</comment>
<evidence type="ECO:0000256" key="3">
    <source>
        <dbReference type="SAM" id="Coils"/>
    </source>
</evidence>
<dbReference type="SUPFAM" id="SSF48576">
    <property type="entry name" value="Terpenoid synthases"/>
    <property type="match status" value="1"/>
</dbReference>
<accession>A0A1J0CQA2</accession>
<dbReference type="InterPro" id="IPR008949">
    <property type="entry name" value="Isoprenoid_synthase_dom_sf"/>
</dbReference>
<dbReference type="EMBL" id="KX230843">
    <property type="protein sequence ID" value="APB88781.1"/>
    <property type="molecule type" value="mRNA"/>
</dbReference>
<dbReference type="PANTHER" id="PTHR35201">
    <property type="entry name" value="TERPENE SYNTHASE"/>
    <property type="match status" value="1"/>
</dbReference>
<evidence type="ECO:0000256" key="1">
    <source>
        <dbReference type="ARBA" id="ARBA00006333"/>
    </source>
</evidence>
<dbReference type="GO" id="GO:0046872">
    <property type="term" value="F:metal ion binding"/>
    <property type="evidence" value="ECO:0007669"/>
    <property type="project" value="UniProtKB-KW"/>
</dbReference>
<proteinExistence type="evidence at transcript level"/>
<keyword evidence="2" id="KW-0479">Metal-binding</keyword>
<name>A0A1J0CQA2_9MONI</name>
<dbReference type="InterPro" id="IPR034686">
    <property type="entry name" value="Terpene_cyclase-like_2"/>
</dbReference>
<dbReference type="GO" id="GO:0008299">
    <property type="term" value="P:isoprenoid biosynthetic process"/>
    <property type="evidence" value="ECO:0007669"/>
    <property type="project" value="UniProtKB-ARBA"/>
</dbReference>
<evidence type="ECO:0000313" key="4">
    <source>
        <dbReference type="EMBL" id="APB88781.1"/>
    </source>
</evidence>
<reference evidence="4" key="1">
    <citation type="journal article" date="2016" name="Proc. Natl. Acad. Sci. U.S.A.">
        <title>Microbial-type terpene synthase genes occur widely in nonseed land plants, but not in seed plants.</title>
        <authorList>
            <person name="Jia Q."/>
            <person name="Li G."/>
            <person name="Kollner T.G."/>
            <person name="Fu J."/>
            <person name="Chen X."/>
            <person name="Xiong W."/>
            <person name="Crandall-Stotler B.J."/>
            <person name="Bowman J.L."/>
            <person name="Weston D.J."/>
            <person name="Zhang Y."/>
            <person name="Chen L."/>
            <person name="Xie Y."/>
            <person name="Li F.W."/>
            <person name="Rothfels C.J."/>
            <person name="Larsson A."/>
            <person name="Graham S.W."/>
            <person name="Stevenson D.W."/>
            <person name="Wong G.K."/>
            <person name="Gershenzon J."/>
            <person name="Chen F."/>
        </authorList>
    </citation>
    <scope>NUCLEOTIDE SEQUENCE</scope>
</reference>
<dbReference type="PANTHER" id="PTHR35201:SF4">
    <property type="entry name" value="BETA-PINACENE SYNTHASE-RELATED"/>
    <property type="match status" value="1"/>
</dbReference>
<dbReference type="GO" id="GO:0010333">
    <property type="term" value="F:terpene synthase activity"/>
    <property type="evidence" value="ECO:0007669"/>
    <property type="project" value="InterPro"/>
</dbReference>
<keyword evidence="2" id="KW-0460">Magnesium</keyword>
<dbReference type="SMR" id="A0A1J0CQA2"/>
<feature type="coiled-coil region" evidence="3">
    <location>
        <begin position="270"/>
        <end position="297"/>
    </location>
</feature>